<reference evidence="1 2" key="1">
    <citation type="submission" date="2024-01" db="EMBL/GenBank/DDBJ databases">
        <title>Genome assemblies of Stephania.</title>
        <authorList>
            <person name="Yang L."/>
        </authorList>
    </citation>
    <scope>NUCLEOTIDE SEQUENCE [LARGE SCALE GENOMIC DNA]</scope>
    <source>
        <strain evidence="1">QJT</strain>
        <tissue evidence="1">Leaf</tissue>
    </source>
</reference>
<sequence>MEEKEGAAEREKSDEHYPQSFEILQIENNQNSVTKLNMARNHVLRAHRPMNVGYIQIHLRAGQKRRRSVTISELAVHFCFDSVNNHNIVTKLNVARNRYFETIHVRNVGNQTKVIVARNRCVEAIIHVGNVGNRTHNVAINHYFEAKIHIGNVQNQTMGHMIQDINCEFDNIKNEMNDYNFIKGNLTPGPYNLGDDVDHRKETYSTSSLVDESSVVGREAEKSRLVALLTSPPASATSEEQERLSVLPIVGMGGLGKTTLA</sequence>
<dbReference type="AlphaFoldDB" id="A0AAP0EJW7"/>
<comment type="caution">
    <text evidence="1">The sequence shown here is derived from an EMBL/GenBank/DDBJ whole genome shotgun (WGS) entry which is preliminary data.</text>
</comment>
<evidence type="ECO:0000313" key="1">
    <source>
        <dbReference type="EMBL" id="KAK9090773.1"/>
    </source>
</evidence>
<name>A0AAP0EJW7_9MAGN</name>
<dbReference type="Gene3D" id="3.40.50.300">
    <property type="entry name" value="P-loop containing nucleotide triphosphate hydrolases"/>
    <property type="match status" value="1"/>
</dbReference>
<dbReference type="EMBL" id="JBBNAE010000010">
    <property type="protein sequence ID" value="KAK9090773.1"/>
    <property type="molecule type" value="Genomic_DNA"/>
</dbReference>
<dbReference type="InterPro" id="IPR027417">
    <property type="entry name" value="P-loop_NTPase"/>
</dbReference>
<dbReference type="Proteomes" id="UP001417504">
    <property type="component" value="Unassembled WGS sequence"/>
</dbReference>
<accession>A0AAP0EJW7</accession>
<keyword evidence="2" id="KW-1185">Reference proteome</keyword>
<protein>
    <submittedName>
        <fullName evidence="1">Uncharacterized protein</fullName>
    </submittedName>
</protein>
<dbReference type="SUPFAM" id="SSF52540">
    <property type="entry name" value="P-loop containing nucleoside triphosphate hydrolases"/>
    <property type="match status" value="1"/>
</dbReference>
<proteinExistence type="predicted"/>
<organism evidence="1 2">
    <name type="scientific">Stephania japonica</name>
    <dbReference type="NCBI Taxonomy" id="461633"/>
    <lineage>
        <taxon>Eukaryota</taxon>
        <taxon>Viridiplantae</taxon>
        <taxon>Streptophyta</taxon>
        <taxon>Embryophyta</taxon>
        <taxon>Tracheophyta</taxon>
        <taxon>Spermatophyta</taxon>
        <taxon>Magnoliopsida</taxon>
        <taxon>Ranunculales</taxon>
        <taxon>Menispermaceae</taxon>
        <taxon>Menispermoideae</taxon>
        <taxon>Cissampelideae</taxon>
        <taxon>Stephania</taxon>
    </lineage>
</organism>
<gene>
    <name evidence="1" type="ORF">Sjap_023950</name>
</gene>
<evidence type="ECO:0000313" key="2">
    <source>
        <dbReference type="Proteomes" id="UP001417504"/>
    </source>
</evidence>